<comment type="caution">
    <text evidence="5">The sequence shown here is derived from an EMBL/GenBank/DDBJ whole genome shotgun (WGS) entry which is preliminary data.</text>
</comment>
<keyword evidence="3" id="KW-0143">Chaperone</keyword>
<sequence>MPHGDTTAAVDLSSAAIAATVSRDGVRVPILIDGRLVMPPGVVIGPTGHLYVGVDAATSIPADHRFVDDPTALLGKTALTDATNAAPTDPVDLLAAVLRHVGQHAAHQIGQPITALTVTIPPSWGPRRRHQVTEAAQRAGLPSPALVTAPAALAAHATTLGHPTPAGSCVLVCQADRHPATLTVLHTTDGGYTELATRSLDDAPDLDRLITDHVIHTATGDDDPLRAPGDDPATADDHRALTDAVRTARQLLVTQERAPVLLPAPRQPAIITRADVTRAAQPVLDQIPRAVTDLLDAADVDTGHLPTVILRPDPTLPSVAEHLAHTTGTTPVLVDHPHALTDGALTLTAHHQPAPRATAARLPRVRLRISDLTGTLLIGACSLALLVQAVLTADITIHNTWVVGARTSLPQLGTAGALAMLTAIAIAHLAPTTWLTGTPTTPTEEPTTGSLIRRSYLAAAVGGTITATLYGLATGTAFSFDYTSYLKWTLGGALPLAACATLIAATAPRIPAHALPHWLTLTRPAITHAATAAAGIWLIRAAYTLSTPIDLTGMPGLASTIGAALLGTATALTVSRTRTIRLITTPGLTIGYALVISYNTHSALIIGYLVALTWWGIRLTADTLRLAFPHTGNALRRLIDRPGN</sequence>
<dbReference type="AlphaFoldDB" id="A0A246RPU0"/>
<keyword evidence="4" id="KW-0472">Membrane</keyword>
<feature type="transmembrane region" description="Helical" evidence="4">
    <location>
        <begin position="595"/>
        <end position="617"/>
    </location>
</feature>
<name>A0A246RPU0_9ACTN</name>
<protein>
    <recommendedName>
        <fullName evidence="7">Hsp70 family protein</fullName>
    </recommendedName>
</protein>
<dbReference type="RefSeq" id="WP_088643366.1">
    <property type="nucleotide sequence ID" value="NZ_MZMV01000011.1"/>
</dbReference>
<evidence type="ECO:0000256" key="2">
    <source>
        <dbReference type="ARBA" id="ARBA00022840"/>
    </source>
</evidence>
<dbReference type="EMBL" id="MZMV01000011">
    <property type="protein sequence ID" value="OWV09555.1"/>
    <property type="molecule type" value="Genomic_DNA"/>
</dbReference>
<dbReference type="GO" id="GO:0140662">
    <property type="term" value="F:ATP-dependent protein folding chaperone"/>
    <property type="evidence" value="ECO:0007669"/>
    <property type="project" value="InterPro"/>
</dbReference>
<dbReference type="SUPFAM" id="SSF53067">
    <property type="entry name" value="Actin-like ATPase domain"/>
    <property type="match status" value="1"/>
</dbReference>
<gene>
    <name evidence="5" type="ORF">B5D80_09175</name>
</gene>
<dbReference type="InterPro" id="IPR013126">
    <property type="entry name" value="Hsp_70_fam"/>
</dbReference>
<evidence type="ECO:0000313" key="5">
    <source>
        <dbReference type="EMBL" id="OWV09555.1"/>
    </source>
</evidence>
<reference evidence="5 6" key="1">
    <citation type="submission" date="2017-03" db="EMBL/GenBank/DDBJ databases">
        <title>Whole genome sequence of Micromonospora wenchangensis, isolated from mangrove soil.</title>
        <authorList>
            <person name="Yang H."/>
        </authorList>
    </citation>
    <scope>NUCLEOTIDE SEQUENCE [LARGE SCALE GENOMIC DNA]</scope>
    <source>
        <strain evidence="5 6">CCTCC AA 2012002</strain>
    </source>
</reference>
<keyword evidence="1" id="KW-0547">Nucleotide-binding</keyword>
<dbReference type="InterPro" id="IPR043129">
    <property type="entry name" value="ATPase_NBD"/>
</dbReference>
<feature type="transmembrane region" description="Helical" evidence="4">
    <location>
        <begin position="525"/>
        <end position="543"/>
    </location>
</feature>
<evidence type="ECO:0000256" key="1">
    <source>
        <dbReference type="ARBA" id="ARBA00022741"/>
    </source>
</evidence>
<proteinExistence type="predicted"/>
<keyword evidence="4" id="KW-0812">Transmembrane</keyword>
<feature type="transmembrane region" description="Helical" evidence="4">
    <location>
        <begin position="555"/>
        <end position="575"/>
    </location>
</feature>
<evidence type="ECO:0000256" key="4">
    <source>
        <dbReference type="SAM" id="Phobius"/>
    </source>
</evidence>
<dbReference type="Proteomes" id="UP000197174">
    <property type="component" value="Unassembled WGS sequence"/>
</dbReference>
<accession>A0A246RPU0</accession>
<organism evidence="5 6">
    <name type="scientific">Micromonospora wenchangensis</name>
    <dbReference type="NCBI Taxonomy" id="1185415"/>
    <lineage>
        <taxon>Bacteria</taxon>
        <taxon>Bacillati</taxon>
        <taxon>Actinomycetota</taxon>
        <taxon>Actinomycetes</taxon>
        <taxon>Micromonosporales</taxon>
        <taxon>Micromonosporaceae</taxon>
        <taxon>Micromonospora</taxon>
    </lineage>
</organism>
<feature type="transmembrane region" description="Helical" evidence="4">
    <location>
        <begin position="412"/>
        <end position="435"/>
    </location>
</feature>
<dbReference type="Pfam" id="PF00012">
    <property type="entry name" value="HSP70"/>
    <property type="match status" value="1"/>
</dbReference>
<keyword evidence="6" id="KW-1185">Reference proteome</keyword>
<feature type="transmembrane region" description="Helical" evidence="4">
    <location>
        <begin position="455"/>
        <end position="473"/>
    </location>
</feature>
<dbReference type="OrthoDB" id="3328239at2"/>
<keyword evidence="4" id="KW-1133">Transmembrane helix</keyword>
<evidence type="ECO:0008006" key="7">
    <source>
        <dbReference type="Google" id="ProtNLM"/>
    </source>
</evidence>
<keyword evidence="2" id="KW-0067">ATP-binding</keyword>
<evidence type="ECO:0000256" key="3">
    <source>
        <dbReference type="ARBA" id="ARBA00023186"/>
    </source>
</evidence>
<feature type="transmembrane region" description="Helical" evidence="4">
    <location>
        <begin position="485"/>
        <end position="505"/>
    </location>
</feature>
<dbReference type="Gene3D" id="3.90.640.10">
    <property type="entry name" value="Actin, Chain A, domain 4"/>
    <property type="match status" value="1"/>
</dbReference>
<dbReference type="GO" id="GO:0005524">
    <property type="term" value="F:ATP binding"/>
    <property type="evidence" value="ECO:0007669"/>
    <property type="project" value="UniProtKB-KW"/>
</dbReference>
<evidence type="ECO:0000313" key="6">
    <source>
        <dbReference type="Proteomes" id="UP000197174"/>
    </source>
</evidence>
<dbReference type="Gene3D" id="3.30.420.40">
    <property type="match status" value="2"/>
</dbReference>
<feature type="transmembrane region" description="Helical" evidence="4">
    <location>
        <begin position="372"/>
        <end position="391"/>
    </location>
</feature>